<dbReference type="PANTHER" id="PTHR38733:SF1">
    <property type="entry name" value="TYPE IV METHYL-DIRECTED RESTRICTION ENZYME ECOKMCRBC"/>
    <property type="match status" value="1"/>
</dbReference>
<evidence type="ECO:0000313" key="3">
    <source>
        <dbReference type="Proteomes" id="UP001596989"/>
    </source>
</evidence>
<keyword evidence="1" id="KW-0175">Coiled coil</keyword>
<keyword evidence="3" id="KW-1185">Reference proteome</keyword>
<dbReference type="Proteomes" id="UP001596989">
    <property type="component" value="Unassembled WGS sequence"/>
</dbReference>
<organism evidence="2 3">
    <name type="scientific">Paenibacillus chungangensis</name>
    <dbReference type="NCBI Taxonomy" id="696535"/>
    <lineage>
        <taxon>Bacteria</taxon>
        <taxon>Bacillati</taxon>
        <taxon>Bacillota</taxon>
        <taxon>Bacilli</taxon>
        <taxon>Bacillales</taxon>
        <taxon>Paenibacillaceae</taxon>
        <taxon>Paenibacillus</taxon>
    </lineage>
</organism>
<dbReference type="RefSeq" id="WP_377565217.1">
    <property type="nucleotide sequence ID" value="NZ_JBHTJZ010000022.1"/>
</dbReference>
<dbReference type="PANTHER" id="PTHR38733">
    <property type="entry name" value="PROTEIN MCRC"/>
    <property type="match status" value="1"/>
</dbReference>
<protein>
    <submittedName>
        <fullName evidence="2">McrC family protein</fullName>
    </submittedName>
</protein>
<reference evidence="3" key="1">
    <citation type="journal article" date="2019" name="Int. J. Syst. Evol. Microbiol.">
        <title>The Global Catalogue of Microorganisms (GCM) 10K type strain sequencing project: providing services to taxonomists for standard genome sequencing and annotation.</title>
        <authorList>
            <consortium name="The Broad Institute Genomics Platform"/>
            <consortium name="The Broad Institute Genome Sequencing Center for Infectious Disease"/>
            <person name="Wu L."/>
            <person name="Ma J."/>
        </authorList>
    </citation>
    <scope>NUCLEOTIDE SEQUENCE [LARGE SCALE GENOMIC DNA]</scope>
    <source>
        <strain evidence="3">CCUG 59129</strain>
    </source>
</reference>
<accession>A0ABW3HSS9</accession>
<dbReference type="EMBL" id="JBHTJZ010000022">
    <property type="protein sequence ID" value="MFD0960587.1"/>
    <property type="molecule type" value="Genomic_DNA"/>
</dbReference>
<dbReference type="Pfam" id="PF10117">
    <property type="entry name" value="McrBC"/>
    <property type="match status" value="1"/>
</dbReference>
<dbReference type="InterPro" id="IPR019292">
    <property type="entry name" value="McrC"/>
</dbReference>
<proteinExistence type="predicted"/>
<feature type="coiled-coil region" evidence="1">
    <location>
        <begin position="396"/>
        <end position="423"/>
    </location>
</feature>
<comment type="caution">
    <text evidence="2">The sequence shown here is derived from an EMBL/GenBank/DDBJ whole genome shotgun (WGS) entry which is preliminary data.</text>
</comment>
<evidence type="ECO:0000256" key="1">
    <source>
        <dbReference type="SAM" id="Coils"/>
    </source>
</evidence>
<gene>
    <name evidence="2" type="ORF">ACFQ2I_14440</name>
</gene>
<sequence length="440" mass="51276">MKRPVVNIYEDRLCSCILTAEQRQELMSLEPLWGSQNFLLRADDRLLLQRYVGFVSTPNLRLQILPKLFRDQAHENEEGTSVAMLFRLLHYSGFLAVRELPSSQLMASFQHDMLELFIHLFLVRFLGVFERHVHRHYEDKTDNVQFVKGKILFQQSLERNYGLRHLHMVAYQEFTEDTLLNQVLKSVMILIGKKTSHADNKKKLAQALTYLEDVRIIRLSSQAFDAVRFNRMNEAYRPVLNMARMFYTNAQPGMRAGDDQVFSFLVPLNRLFEQFVNKLLNRALANIYKVQYQEQAYLDRQSKRFVVKPDFVLRGINGKNNAIHEAASIVADAKYKNPITPSGELKPTESDLYQMMAYALKFQVSTLLLIYPKFVSEPNVKAQTATYRIDAGERDVSLHLLQLDLLESKMEELERRLREQILGLELNMEMNEIRTVVSDS</sequence>
<name>A0ABW3HSS9_9BACL</name>
<evidence type="ECO:0000313" key="2">
    <source>
        <dbReference type="EMBL" id="MFD0960587.1"/>
    </source>
</evidence>